<keyword evidence="3" id="KW-1185">Reference proteome</keyword>
<accession>M9R9D1</accession>
<dbReference type="HOGENOM" id="CLU_115813_1_0_5"/>
<dbReference type="AlphaFoldDB" id="M9R9D1"/>
<evidence type="ECO:0000256" key="1">
    <source>
        <dbReference type="SAM" id="SignalP"/>
    </source>
</evidence>
<dbReference type="OrthoDB" id="5973611at2"/>
<proteinExistence type="predicted"/>
<keyword evidence="1" id="KW-0732">Signal</keyword>
<feature type="chain" id="PRO_5004102030" evidence="1">
    <location>
        <begin position="21"/>
        <end position="152"/>
    </location>
</feature>
<dbReference type="Proteomes" id="UP000005307">
    <property type="component" value="Chromosome"/>
</dbReference>
<name>M9R9D1_9RHOB</name>
<feature type="signal peptide" evidence="1">
    <location>
        <begin position="1"/>
        <end position="20"/>
    </location>
</feature>
<dbReference type="STRING" id="391626.OAN307_c28260"/>
<sequence length="152" mass="16506">MRHLFIAIAVTFSFAGAAQACPDYTIWGTNSYNSSGDQLYSPRSFNITAGGENYLPNCGFSSNETGYFTTTPDFSFDLGNMNGYQLVISVVSNCDAALLVNSADTQWFYDDDSNGQSDPRLDLINLGSGVLDVWVGTYNGAYCDATLTLETF</sequence>
<gene>
    <name evidence="2" type="ORF">OAN307_c28260</name>
</gene>
<dbReference type="EMBL" id="CP003740">
    <property type="protein sequence ID" value="AGI68398.1"/>
    <property type="molecule type" value="Genomic_DNA"/>
</dbReference>
<dbReference type="eggNOG" id="COG1196">
    <property type="taxonomic scope" value="Bacteria"/>
</dbReference>
<dbReference type="KEGG" id="oat:OAN307_c28260"/>
<organism evidence="2 3">
    <name type="scientific">Octadecabacter antarcticus 307</name>
    <dbReference type="NCBI Taxonomy" id="391626"/>
    <lineage>
        <taxon>Bacteria</taxon>
        <taxon>Pseudomonadati</taxon>
        <taxon>Pseudomonadota</taxon>
        <taxon>Alphaproteobacteria</taxon>
        <taxon>Rhodobacterales</taxon>
        <taxon>Roseobacteraceae</taxon>
        <taxon>Octadecabacter</taxon>
    </lineage>
</organism>
<dbReference type="RefSeq" id="WP_015500395.1">
    <property type="nucleotide sequence ID" value="NC_020911.1"/>
</dbReference>
<dbReference type="PROSITE" id="PS51257">
    <property type="entry name" value="PROKAR_LIPOPROTEIN"/>
    <property type="match status" value="1"/>
</dbReference>
<evidence type="ECO:0000313" key="2">
    <source>
        <dbReference type="EMBL" id="AGI68398.1"/>
    </source>
</evidence>
<reference evidence="2 3" key="1">
    <citation type="journal article" date="2013" name="PLoS ONE">
        <title>Poles Apart: Arctic and Antarctic Octadecabacter strains Share High Genome Plasticity and a New Type of Xanthorhodopsin.</title>
        <authorList>
            <person name="Vollmers J."/>
            <person name="Voget S."/>
            <person name="Dietrich S."/>
            <person name="Gollnow K."/>
            <person name="Smits M."/>
            <person name="Meyer K."/>
            <person name="Brinkhoff T."/>
            <person name="Simon M."/>
            <person name="Daniel R."/>
        </authorList>
    </citation>
    <scope>NUCLEOTIDE SEQUENCE [LARGE SCALE GENOMIC DNA]</scope>
    <source>
        <strain evidence="2 3">307</strain>
    </source>
</reference>
<protein>
    <submittedName>
        <fullName evidence="2">Putative Y2126 family protein</fullName>
    </submittedName>
</protein>
<evidence type="ECO:0000313" key="3">
    <source>
        <dbReference type="Proteomes" id="UP000005307"/>
    </source>
</evidence>